<name>A0AAD7H9L6_9AGAR</name>
<reference evidence="2" key="1">
    <citation type="submission" date="2023-03" db="EMBL/GenBank/DDBJ databases">
        <title>Massive genome expansion in bonnet fungi (Mycena s.s.) driven by repeated elements and novel gene families across ecological guilds.</title>
        <authorList>
            <consortium name="Lawrence Berkeley National Laboratory"/>
            <person name="Harder C.B."/>
            <person name="Miyauchi S."/>
            <person name="Viragh M."/>
            <person name="Kuo A."/>
            <person name="Thoen E."/>
            <person name="Andreopoulos B."/>
            <person name="Lu D."/>
            <person name="Skrede I."/>
            <person name="Drula E."/>
            <person name="Henrissat B."/>
            <person name="Morin E."/>
            <person name="Kohler A."/>
            <person name="Barry K."/>
            <person name="LaButti K."/>
            <person name="Morin E."/>
            <person name="Salamov A."/>
            <person name="Lipzen A."/>
            <person name="Mereny Z."/>
            <person name="Hegedus B."/>
            <person name="Baldrian P."/>
            <person name="Stursova M."/>
            <person name="Weitz H."/>
            <person name="Taylor A."/>
            <person name="Grigoriev I.V."/>
            <person name="Nagy L.G."/>
            <person name="Martin F."/>
            <person name="Kauserud H."/>
        </authorList>
    </citation>
    <scope>NUCLEOTIDE SEQUENCE</scope>
    <source>
        <strain evidence="2">CBHHK188m</strain>
    </source>
</reference>
<evidence type="ECO:0000313" key="3">
    <source>
        <dbReference type="Proteomes" id="UP001215280"/>
    </source>
</evidence>
<dbReference type="Proteomes" id="UP001215280">
    <property type="component" value="Unassembled WGS sequence"/>
</dbReference>
<organism evidence="2 3">
    <name type="scientific">Mycena maculata</name>
    <dbReference type="NCBI Taxonomy" id="230809"/>
    <lineage>
        <taxon>Eukaryota</taxon>
        <taxon>Fungi</taxon>
        <taxon>Dikarya</taxon>
        <taxon>Basidiomycota</taxon>
        <taxon>Agaricomycotina</taxon>
        <taxon>Agaricomycetes</taxon>
        <taxon>Agaricomycetidae</taxon>
        <taxon>Agaricales</taxon>
        <taxon>Marasmiineae</taxon>
        <taxon>Mycenaceae</taxon>
        <taxon>Mycena</taxon>
    </lineage>
</organism>
<feature type="compositionally biased region" description="Basic residues" evidence="1">
    <location>
        <begin position="39"/>
        <end position="53"/>
    </location>
</feature>
<feature type="compositionally biased region" description="Polar residues" evidence="1">
    <location>
        <begin position="26"/>
        <end position="38"/>
    </location>
</feature>
<gene>
    <name evidence="2" type="ORF">DFH07DRAFT_785543</name>
</gene>
<feature type="region of interest" description="Disordered" evidence="1">
    <location>
        <begin position="1"/>
        <end position="59"/>
    </location>
</feature>
<accession>A0AAD7H9L6</accession>
<sequence>MASASPLTPSFVAKPPSQPHKRARANSDSTPTSSASTGKRQRTGGHGHGRKPSAGHAMMAVSDSLKEVANALARDTTGPTSPQRKAQAITAVMKMDLPNTEKIRAFQLIRGDTSVADVLLAIGEDDPMREEFVLAEIQAHTTN</sequence>
<protein>
    <submittedName>
        <fullName evidence="2">Uncharacterized protein</fullName>
    </submittedName>
</protein>
<comment type="caution">
    <text evidence="2">The sequence shown here is derived from an EMBL/GenBank/DDBJ whole genome shotgun (WGS) entry which is preliminary data.</text>
</comment>
<evidence type="ECO:0000256" key="1">
    <source>
        <dbReference type="SAM" id="MobiDB-lite"/>
    </source>
</evidence>
<dbReference type="EMBL" id="JARJLG010000342">
    <property type="protein sequence ID" value="KAJ7715786.1"/>
    <property type="molecule type" value="Genomic_DNA"/>
</dbReference>
<proteinExistence type="predicted"/>
<dbReference type="AlphaFoldDB" id="A0AAD7H9L6"/>
<keyword evidence="3" id="KW-1185">Reference proteome</keyword>
<evidence type="ECO:0000313" key="2">
    <source>
        <dbReference type="EMBL" id="KAJ7715786.1"/>
    </source>
</evidence>